<evidence type="ECO:0008006" key="4">
    <source>
        <dbReference type="Google" id="ProtNLM"/>
    </source>
</evidence>
<feature type="region of interest" description="Disordered" evidence="1">
    <location>
        <begin position="31"/>
        <end position="55"/>
    </location>
</feature>
<evidence type="ECO:0000313" key="3">
    <source>
        <dbReference type="Proteomes" id="UP000829494"/>
    </source>
</evidence>
<reference evidence="2 3" key="1">
    <citation type="submission" date="2022-03" db="EMBL/GenBank/DDBJ databases">
        <title>Complete genome of Streptomyces rimosus ssp. rimosus R7 (=ATCC 10970).</title>
        <authorList>
            <person name="Beganovic S."/>
            <person name="Ruckert C."/>
            <person name="Busche T."/>
            <person name="Kalinowski J."/>
            <person name="Wittmann C."/>
        </authorList>
    </citation>
    <scope>NUCLEOTIDE SEQUENCE [LARGE SCALE GENOMIC DNA]</scope>
    <source>
        <strain evidence="2 3">R7</strain>
    </source>
</reference>
<dbReference type="EMBL" id="CP094298">
    <property type="protein sequence ID" value="UNZ07126.1"/>
    <property type="molecule type" value="Genomic_DNA"/>
</dbReference>
<dbReference type="GeneID" id="89729537"/>
<keyword evidence="3" id="KW-1185">Reference proteome</keyword>
<feature type="compositionally biased region" description="Basic and acidic residues" evidence="1">
    <location>
        <begin position="31"/>
        <end position="46"/>
    </location>
</feature>
<dbReference type="RefSeq" id="WP_306464370.1">
    <property type="nucleotide sequence ID" value="NZ_CP043497.1"/>
</dbReference>
<dbReference type="Proteomes" id="UP000829494">
    <property type="component" value="Chromosome"/>
</dbReference>
<organism evidence="2 3">
    <name type="scientific">Streptomyces rimosus subsp. rimosus</name>
    <dbReference type="NCBI Taxonomy" id="132474"/>
    <lineage>
        <taxon>Bacteria</taxon>
        <taxon>Bacillati</taxon>
        <taxon>Actinomycetota</taxon>
        <taxon>Actinomycetes</taxon>
        <taxon>Kitasatosporales</taxon>
        <taxon>Streptomycetaceae</taxon>
        <taxon>Streptomyces</taxon>
    </lineage>
</organism>
<accession>A0ABY3ZBG5</accession>
<dbReference type="InterPro" id="IPR016181">
    <property type="entry name" value="Acyl_CoA_acyltransferase"/>
</dbReference>
<name>A0ABY3ZBG5_STRRM</name>
<proteinExistence type="predicted"/>
<evidence type="ECO:0000313" key="2">
    <source>
        <dbReference type="EMBL" id="UNZ07126.1"/>
    </source>
</evidence>
<dbReference type="Pfam" id="PF12746">
    <property type="entry name" value="GNAT_acetyltran"/>
    <property type="match status" value="1"/>
</dbReference>
<dbReference type="Gene3D" id="3.40.630.30">
    <property type="match status" value="1"/>
</dbReference>
<sequence length="143" mass="15089">MRALLGTVGPADAEESGLAEVTSPVFALRMRGETSEAPDRPTDTGRPDAGPPLLAAAGYRHWPRDTAHLCVLTAPERRGQGLTRRVASAATTHALAAALLPQWRARPPASRRVARALGFQELGSQLSVRPDFPHPATGVTEGA</sequence>
<dbReference type="InterPro" id="IPR027365">
    <property type="entry name" value="GNAT_acetyltra_YdfB-like"/>
</dbReference>
<protein>
    <recommendedName>
        <fullName evidence="4">N-acetyltransferase domain-containing protein</fullName>
    </recommendedName>
</protein>
<dbReference type="SUPFAM" id="SSF55729">
    <property type="entry name" value="Acyl-CoA N-acyltransferases (Nat)"/>
    <property type="match status" value="1"/>
</dbReference>
<gene>
    <name evidence="2" type="ORF">SRIMR7_33720</name>
</gene>
<evidence type="ECO:0000256" key="1">
    <source>
        <dbReference type="SAM" id="MobiDB-lite"/>
    </source>
</evidence>